<dbReference type="EMBL" id="JAAMPI010000774">
    <property type="protein sequence ID" value="KAF4628697.1"/>
    <property type="molecule type" value="Genomic_DNA"/>
</dbReference>
<feature type="transmembrane region" description="Helical" evidence="2">
    <location>
        <begin position="698"/>
        <end position="714"/>
    </location>
</feature>
<evidence type="ECO:0000313" key="4">
    <source>
        <dbReference type="EMBL" id="KAF4628697.1"/>
    </source>
</evidence>
<name>A0A8H4REM8_9HELO</name>
<keyword evidence="2" id="KW-1133">Transmembrane helix</keyword>
<organism evidence="4 5">
    <name type="scientific">Cudoniella acicularis</name>
    <dbReference type="NCBI Taxonomy" id="354080"/>
    <lineage>
        <taxon>Eukaryota</taxon>
        <taxon>Fungi</taxon>
        <taxon>Dikarya</taxon>
        <taxon>Ascomycota</taxon>
        <taxon>Pezizomycotina</taxon>
        <taxon>Leotiomycetes</taxon>
        <taxon>Helotiales</taxon>
        <taxon>Tricladiaceae</taxon>
        <taxon>Cudoniella</taxon>
    </lineage>
</organism>
<feature type="transmembrane region" description="Helical" evidence="2">
    <location>
        <begin position="336"/>
        <end position="356"/>
    </location>
</feature>
<dbReference type="AlphaFoldDB" id="A0A8H4REM8"/>
<feature type="transmembrane region" description="Helical" evidence="2">
    <location>
        <begin position="481"/>
        <end position="498"/>
    </location>
</feature>
<keyword evidence="3" id="KW-0732">Signal</keyword>
<evidence type="ECO:0000256" key="2">
    <source>
        <dbReference type="SAM" id="Phobius"/>
    </source>
</evidence>
<feature type="region of interest" description="Disordered" evidence="1">
    <location>
        <begin position="243"/>
        <end position="276"/>
    </location>
</feature>
<proteinExistence type="predicted"/>
<feature type="transmembrane region" description="Helical" evidence="2">
    <location>
        <begin position="457"/>
        <end position="475"/>
    </location>
</feature>
<keyword evidence="5" id="KW-1185">Reference proteome</keyword>
<evidence type="ECO:0000256" key="1">
    <source>
        <dbReference type="SAM" id="MobiDB-lite"/>
    </source>
</evidence>
<feature type="transmembrane region" description="Helical" evidence="2">
    <location>
        <begin position="362"/>
        <end position="389"/>
    </location>
</feature>
<feature type="chain" id="PRO_5034741909" evidence="3">
    <location>
        <begin position="28"/>
        <end position="755"/>
    </location>
</feature>
<accession>A0A8H4REM8</accession>
<keyword evidence="2" id="KW-0472">Membrane</keyword>
<reference evidence="4 5" key="1">
    <citation type="submission" date="2020-03" db="EMBL/GenBank/DDBJ databases">
        <title>Draft Genome Sequence of Cudoniella acicularis.</title>
        <authorList>
            <person name="Buettner E."/>
            <person name="Kellner H."/>
        </authorList>
    </citation>
    <scope>NUCLEOTIDE SEQUENCE [LARGE SCALE GENOMIC DNA]</scope>
    <source>
        <strain evidence="4 5">DSM 108380</strain>
    </source>
</reference>
<evidence type="ECO:0000256" key="3">
    <source>
        <dbReference type="SAM" id="SignalP"/>
    </source>
</evidence>
<dbReference type="OrthoDB" id="7464126at2759"/>
<feature type="transmembrane region" description="Helical" evidence="2">
    <location>
        <begin position="660"/>
        <end position="678"/>
    </location>
</feature>
<sequence length="755" mass="83005">MAKTLSTHDSRLSGLLGLLCFPSLSAAAPLHQLRNIESIGYIDPSTDEWSSTLSGIGPLILLVGERSTKQVLRNVRGIYDAFSLAAAPLGLLSVVTSLIRFCGTQRLRAFIGYELEARTVAGIEVTRVNCAGVHAHFTDGYIVRSIAANPMSRLIAVSILQGEERDLSRLAIDRIRECERFEGEKAKRKIPQSATNSEWCLHITGKVLNHATWSAIIQTLTEAIGIIPTSKYTKLLQKKLKPVRGNGENAGESSAGPSEDEIERTTSATMKSKRDPKITITLKSRSSSQCTDGELSQTYTVDGKKRKATAPFWNFTFMSTFDAVSEFTTGKSSSKFASLLIGIISFLAIVAIHILALWENYWIVSIAWILMVLGYLGIVIGVVLATLLINSSCQCIKLKNNSPPSTVKTSPWTDGMVVAVKNTDSMDVTGSSFFSSTSKFQTLEAVWIKQSAAFNRLYATAVTLFLVFAFLAHYLGLRAVIWWAGIGELVVCIVAAFARSVSNDAQPRFEEVKGIKIDKRCTSTGVIKTTAARLVDRNSHPATLSIDARAYSQRSLDNAPTVGERVAYEAAKLCLQDAEVASKFLSLTGMKLHIVRAGQPESFCAVFASFANGVLVTEGLAFPTSAVLIAFRAKISDLAAPTSLLVRAIMRQPEWKLERGFPEGIPLGNVYIFAMQSMLEWWTLSEDRNDLGDLQSNFHWPIFLINTAFFILLLEMTRDERDILEELEKEHEGDREADMEVAEGVVRFVKEKIVG</sequence>
<feature type="signal peptide" evidence="3">
    <location>
        <begin position="1"/>
        <end position="27"/>
    </location>
</feature>
<evidence type="ECO:0000313" key="5">
    <source>
        <dbReference type="Proteomes" id="UP000566819"/>
    </source>
</evidence>
<keyword evidence="2" id="KW-0812">Transmembrane</keyword>
<comment type="caution">
    <text evidence="4">The sequence shown here is derived from an EMBL/GenBank/DDBJ whole genome shotgun (WGS) entry which is preliminary data.</text>
</comment>
<dbReference type="Proteomes" id="UP000566819">
    <property type="component" value="Unassembled WGS sequence"/>
</dbReference>
<protein>
    <submittedName>
        <fullName evidence="4">Uncharacterized protein</fullName>
    </submittedName>
</protein>
<gene>
    <name evidence="4" type="ORF">G7Y89_g9449</name>
</gene>
<feature type="transmembrane region" description="Helical" evidence="2">
    <location>
        <begin position="81"/>
        <end position="101"/>
    </location>
</feature>